<comment type="subcellular location">
    <subcellularLocation>
        <location evidence="1">Nucleus</location>
    </subcellularLocation>
</comment>
<dbReference type="CDD" id="cd12148">
    <property type="entry name" value="fungal_TF_MHR"/>
    <property type="match status" value="1"/>
</dbReference>
<protein>
    <recommendedName>
        <fullName evidence="10">Zn(2)-C6 fungal-type domain-containing protein</fullName>
    </recommendedName>
</protein>
<keyword evidence="4" id="KW-0805">Transcription regulation</keyword>
<dbReference type="GO" id="GO:0000981">
    <property type="term" value="F:DNA-binding transcription factor activity, RNA polymerase II-specific"/>
    <property type="evidence" value="ECO:0007669"/>
    <property type="project" value="InterPro"/>
</dbReference>
<proteinExistence type="predicted"/>
<feature type="domain" description="Zn(2)-C6 fungal-type" evidence="10">
    <location>
        <begin position="28"/>
        <end position="61"/>
    </location>
</feature>
<reference evidence="11" key="1">
    <citation type="journal article" date="2020" name="Stud. Mycol.">
        <title>101 Dothideomycetes genomes: a test case for predicting lifestyles and emergence of pathogens.</title>
        <authorList>
            <person name="Haridas S."/>
            <person name="Albert R."/>
            <person name="Binder M."/>
            <person name="Bloem J."/>
            <person name="Labutti K."/>
            <person name="Salamov A."/>
            <person name="Andreopoulos B."/>
            <person name="Baker S."/>
            <person name="Barry K."/>
            <person name="Bills G."/>
            <person name="Bluhm B."/>
            <person name="Cannon C."/>
            <person name="Castanera R."/>
            <person name="Culley D."/>
            <person name="Daum C."/>
            <person name="Ezra D."/>
            <person name="Gonzalez J."/>
            <person name="Henrissat B."/>
            <person name="Kuo A."/>
            <person name="Liang C."/>
            <person name="Lipzen A."/>
            <person name="Lutzoni F."/>
            <person name="Magnuson J."/>
            <person name="Mondo S."/>
            <person name="Nolan M."/>
            <person name="Ohm R."/>
            <person name="Pangilinan J."/>
            <person name="Park H.-J."/>
            <person name="Ramirez L."/>
            <person name="Alfaro M."/>
            <person name="Sun H."/>
            <person name="Tritt A."/>
            <person name="Yoshinaga Y."/>
            <person name="Zwiers L.-H."/>
            <person name="Turgeon B."/>
            <person name="Goodwin S."/>
            <person name="Spatafora J."/>
            <person name="Crous P."/>
            <person name="Grigoriev I."/>
        </authorList>
    </citation>
    <scope>NUCLEOTIDE SEQUENCE</scope>
    <source>
        <strain evidence="11">CBS 113979</strain>
    </source>
</reference>
<evidence type="ECO:0000313" key="12">
    <source>
        <dbReference type="Proteomes" id="UP000800041"/>
    </source>
</evidence>
<dbReference type="PANTHER" id="PTHR31845">
    <property type="entry name" value="FINGER DOMAIN PROTEIN, PUTATIVE-RELATED"/>
    <property type="match status" value="1"/>
</dbReference>
<keyword evidence="8" id="KW-0175">Coiled coil</keyword>
<organism evidence="11 12">
    <name type="scientific">Aulographum hederae CBS 113979</name>
    <dbReference type="NCBI Taxonomy" id="1176131"/>
    <lineage>
        <taxon>Eukaryota</taxon>
        <taxon>Fungi</taxon>
        <taxon>Dikarya</taxon>
        <taxon>Ascomycota</taxon>
        <taxon>Pezizomycotina</taxon>
        <taxon>Dothideomycetes</taxon>
        <taxon>Pleosporomycetidae</taxon>
        <taxon>Aulographales</taxon>
        <taxon>Aulographaceae</taxon>
    </lineage>
</organism>
<evidence type="ECO:0000256" key="5">
    <source>
        <dbReference type="ARBA" id="ARBA00023125"/>
    </source>
</evidence>
<evidence type="ECO:0000256" key="4">
    <source>
        <dbReference type="ARBA" id="ARBA00023015"/>
    </source>
</evidence>
<dbReference type="GO" id="GO:0005634">
    <property type="term" value="C:nucleus"/>
    <property type="evidence" value="ECO:0007669"/>
    <property type="project" value="UniProtKB-SubCell"/>
</dbReference>
<dbReference type="InterPro" id="IPR036864">
    <property type="entry name" value="Zn2-C6_fun-type_DNA-bd_sf"/>
</dbReference>
<dbReference type="Gene3D" id="4.10.240.10">
    <property type="entry name" value="Zn(2)-C6 fungal-type DNA-binding domain"/>
    <property type="match status" value="1"/>
</dbReference>
<evidence type="ECO:0000256" key="7">
    <source>
        <dbReference type="ARBA" id="ARBA00023242"/>
    </source>
</evidence>
<dbReference type="Proteomes" id="UP000800041">
    <property type="component" value="Unassembled WGS sequence"/>
</dbReference>
<evidence type="ECO:0000256" key="2">
    <source>
        <dbReference type="ARBA" id="ARBA00022723"/>
    </source>
</evidence>
<keyword evidence="3" id="KW-0862">Zinc</keyword>
<sequence length="657" mass="73763">MAGETPSDAQQSAAAAASSPGGTKKKKACAECRQQKMRCDADPDSDAPCSRCKRLSIQCIISSPFKRTHKRKRLQELEEETHLLKRRLEKASSVTPRRDGSLSTVMNDDREMESNTTGHYLLRVPENATKEGETLLPLVVVDPLVSMERSVPRTRLVNAGDPTAPRVLDALELSPVIIDDLFELFFRDYNPLLPTTILDSTMTANAYFNRSPFLFWTIAAIGSRRYNKHPSLTTAMAPRVTSLALSSLNVRAQPLQAIKGLLLILTWPFASNAWYRDPSFILSGALLHMAMQCGLHAPMFGNDFAKVAGRQVQMTEQEVMKRAELWSHCVITYNRCCLGSGQAIMAAVDMYNQQDNFRSLLQQLPTTVRLQLQLHNINARLQKALLEIGLLSMSPQQERSMDSLLRIFESEIQEAESLAQSDMDRFYVACARQDVVSMYFYKSPTNMDAQICMLIFESTCKYFELLCSLDDRMALSRRATRFMLNSCLMSLAVFLRLLKGPYVSYLDSERGTALFLKGKQLLSAGSLEHGDLPERGAAFAEQIWNSDKAFKNPDGSFNMGLKTRTRFGGGPLHDAIRWWRELYVDTPDQDRGPGVEAEQLCAENQEGHTPALTTQTFVPNLFPSQNDILLDDQVWGDLGLAFDSDWSFSQPPFPWAS</sequence>
<dbReference type="SUPFAM" id="SSF57701">
    <property type="entry name" value="Zn2/Cys6 DNA-binding domain"/>
    <property type="match status" value="1"/>
</dbReference>
<dbReference type="PANTHER" id="PTHR31845:SF21">
    <property type="entry name" value="REGULATORY PROTEIN LEU3"/>
    <property type="match status" value="1"/>
</dbReference>
<keyword evidence="2" id="KW-0479">Metal-binding</keyword>
<evidence type="ECO:0000256" key="1">
    <source>
        <dbReference type="ARBA" id="ARBA00004123"/>
    </source>
</evidence>
<keyword evidence="6" id="KW-0804">Transcription</keyword>
<feature type="region of interest" description="Disordered" evidence="9">
    <location>
        <begin position="1"/>
        <end position="27"/>
    </location>
</feature>
<dbReference type="EMBL" id="ML977139">
    <property type="protein sequence ID" value="KAF1991731.1"/>
    <property type="molecule type" value="Genomic_DNA"/>
</dbReference>
<dbReference type="Pfam" id="PF00172">
    <property type="entry name" value="Zn_clus"/>
    <property type="match status" value="1"/>
</dbReference>
<dbReference type="OrthoDB" id="3163292at2759"/>
<feature type="coiled-coil region" evidence="8">
    <location>
        <begin position="67"/>
        <end position="94"/>
    </location>
</feature>
<dbReference type="PROSITE" id="PS00463">
    <property type="entry name" value="ZN2_CY6_FUNGAL_1"/>
    <property type="match status" value="1"/>
</dbReference>
<accession>A0A6G1HES6</accession>
<evidence type="ECO:0000259" key="10">
    <source>
        <dbReference type="PROSITE" id="PS50048"/>
    </source>
</evidence>
<dbReference type="PROSITE" id="PS50048">
    <property type="entry name" value="ZN2_CY6_FUNGAL_2"/>
    <property type="match status" value="1"/>
</dbReference>
<evidence type="ECO:0000256" key="9">
    <source>
        <dbReference type="SAM" id="MobiDB-lite"/>
    </source>
</evidence>
<dbReference type="InterPro" id="IPR001138">
    <property type="entry name" value="Zn2Cys6_DnaBD"/>
</dbReference>
<evidence type="ECO:0000256" key="6">
    <source>
        <dbReference type="ARBA" id="ARBA00023163"/>
    </source>
</evidence>
<dbReference type="CDD" id="cd00067">
    <property type="entry name" value="GAL4"/>
    <property type="match status" value="1"/>
</dbReference>
<keyword evidence="12" id="KW-1185">Reference proteome</keyword>
<gene>
    <name evidence="11" type="ORF">K402DRAFT_400426</name>
</gene>
<name>A0A6G1HES6_9PEZI</name>
<dbReference type="GO" id="GO:0008270">
    <property type="term" value="F:zinc ion binding"/>
    <property type="evidence" value="ECO:0007669"/>
    <property type="project" value="InterPro"/>
</dbReference>
<dbReference type="AlphaFoldDB" id="A0A6G1HES6"/>
<dbReference type="GO" id="GO:0001216">
    <property type="term" value="F:DNA-binding transcription activator activity"/>
    <property type="evidence" value="ECO:0007669"/>
    <property type="project" value="UniProtKB-ARBA"/>
</dbReference>
<dbReference type="InterPro" id="IPR051089">
    <property type="entry name" value="prtT"/>
</dbReference>
<dbReference type="GO" id="GO:0000976">
    <property type="term" value="F:transcription cis-regulatory region binding"/>
    <property type="evidence" value="ECO:0007669"/>
    <property type="project" value="TreeGrafter"/>
</dbReference>
<keyword evidence="7" id="KW-0539">Nucleus</keyword>
<keyword evidence="5" id="KW-0238">DNA-binding</keyword>
<dbReference type="SMART" id="SM00066">
    <property type="entry name" value="GAL4"/>
    <property type="match status" value="1"/>
</dbReference>
<evidence type="ECO:0000313" key="11">
    <source>
        <dbReference type="EMBL" id="KAF1991731.1"/>
    </source>
</evidence>
<dbReference type="FunFam" id="4.10.240.10:FF:000003">
    <property type="entry name" value="C6 transcription factor (Leu3)"/>
    <property type="match status" value="1"/>
</dbReference>
<evidence type="ECO:0000256" key="8">
    <source>
        <dbReference type="SAM" id="Coils"/>
    </source>
</evidence>
<feature type="compositionally biased region" description="Low complexity" evidence="9">
    <location>
        <begin position="1"/>
        <end position="22"/>
    </location>
</feature>
<evidence type="ECO:0000256" key="3">
    <source>
        <dbReference type="ARBA" id="ARBA00022833"/>
    </source>
</evidence>